<reference evidence="4 5" key="1">
    <citation type="submission" date="2017-11" db="EMBL/GenBank/DDBJ databases">
        <title>Infants hospitalized years apart are colonized by the same room-sourced microbial strains.</title>
        <authorList>
            <person name="Brooks B."/>
            <person name="Olm M.R."/>
            <person name="Firek B.A."/>
            <person name="Baker R."/>
            <person name="Thomas B.C."/>
            <person name="Morowitz M.J."/>
            <person name="Banfield J.F."/>
        </authorList>
    </citation>
    <scope>NUCLEOTIDE SEQUENCE [LARGE SCALE GENOMIC DNA]</scope>
    <source>
        <strain evidence="4">S2_009_000_R2_76</strain>
    </source>
</reference>
<dbReference type="Pfam" id="PF06439">
    <property type="entry name" value="3keto-disac_hyd"/>
    <property type="match status" value="1"/>
</dbReference>
<evidence type="ECO:0000256" key="2">
    <source>
        <dbReference type="SAM" id="SignalP"/>
    </source>
</evidence>
<name>A0A2W5HBM3_9SPHI</name>
<accession>A0A2W5HBM3</accession>
<evidence type="ECO:0000313" key="4">
    <source>
        <dbReference type="EMBL" id="PZP51059.1"/>
    </source>
</evidence>
<dbReference type="AlphaFoldDB" id="A0A2W5HBM3"/>
<protein>
    <recommendedName>
        <fullName evidence="3">3-keto-alpha-glucoside-1,2-lyase/3-keto-2-hydroxy-glucal hydratase domain-containing protein</fullName>
    </recommendedName>
</protein>
<sequence>MKSKLVLTGLALMMLFSNLYAQKKGWVNLSNGAISDNWHTYGHDNVTTAWTDKNGVISLEGANDENKATRQGGDLVSNQSYENFEL</sequence>
<dbReference type="GO" id="GO:0016787">
    <property type="term" value="F:hydrolase activity"/>
    <property type="evidence" value="ECO:0007669"/>
    <property type="project" value="InterPro"/>
</dbReference>
<feature type="non-terminal residue" evidence="4">
    <location>
        <position position="86"/>
    </location>
</feature>
<dbReference type="Gene3D" id="2.60.120.560">
    <property type="entry name" value="Exo-inulinase, domain 1"/>
    <property type="match status" value="1"/>
</dbReference>
<comment type="caution">
    <text evidence="4">The sequence shown here is derived from an EMBL/GenBank/DDBJ whole genome shotgun (WGS) entry which is preliminary data.</text>
</comment>
<dbReference type="EMBL" id="QFOI01000044">
    <property type="protein sequence ID" value="PZP51059.1"/>
    <property type="molecule type" value="Genomic_DNA"/>
</dbReference>
<organism evidence="4 5">
    <name type="scientific">Pseudopedobacter saltans</name>
    <dbReference type="NCBI Taxonomy" id="151895"/>
    <lineage>
        <taxon>Bacteria</taxon>
        <taxon>Pseudomonadati</taxon>
        <taxon>Bacteroidota</taxon>
        <taxon>Sphingobacteriia</taxon>
        <taxon>Sphingobacteriales</taxon>
        <taxon>Sphingobacteriaceae</taxon>
        <taxon>Pseudopedobacter</taxon>
    </lineage>
</organism>
<feature type="compositionally biased region" description="Polar residues" evidence="1">
    <location>
        <begin position="76"/>
        <end position="86"/>
    </location>
</feature>
<gene>
    <name evidence="4" type="ORF">DI598_04200</name>
</gene>
<evidence type="ECO:0000313" key="5">
    <source>
        <dbReference type="Proteomes" id="UP000249645"/>
    </source>
</evidence>
<evidence type="ECO:0000259" key="3">
    <source>
        <dbReference type="Pfam" id="PF06439"/>
    </source>
</evidence>
<feature type="chain" id="PRO_5015956767" description="3-keto-alpha-glucoside-1,2-lyase/3-keto-2-hydroxy-glucal hydratase domain-containing protein" evidence="2">
    <location>
        <begin position="22"/>
        <end position="86"/>
    </location>
</feature>
<evidence type="ECO:0000256" key="1">
    <source>
        <dbReference type="SAM" id="MobiDB-lite"/>
    </source>
</evidence>
<feature type="region of interest" description="Disordered" evidence="1">
    <location>
        <begin position="62"/>
        <end position="86"/>
    </location>
</feature>
<keyword evidence="2" id="KW-0732">Signal</keyword>
<feature type="domain" description="3-keto-alpha-glucoside-1,2-lyase/3-keto-2-hydroxy-glucal hydratase" evidence="3">
    <location>
        <begin position="25"/>
        <end position="86"/>
    </location>
</feature>
<dbReference type="InterPro" id="IPR010496">
    <property type="entry name" value="AL/BT2_dom"/>
</dbReference>
<dbReference type="Proteomes" id="UP000249645">
    <property type="component" value="Unassembled WGS sequence"/>
</dbReference>
<proteinExistence type="predicted"/>
<feature type="signal peptide" evidence="2">
    <location>
        <begin position="1"/>
        <end position="21"/>
    </location>
</feature>